<protein>
    <recommendedName>
        <fullName evidence="2">DUF4129 domain-containing protein</fullName>
    </recommendedName>
</protein>
<evidence type="ECO:0008006" key="2">
    <source>
        <dbReference type="Google" id="ProtNLM"/>
    </source>
</evidence>
<gene>
    <name evidence="1" type="ORF">METZ01_LOCUS69962</name>
</gene>
<dbReference type="AlphaFoldDB" id="A0A381TNJ2"/>
<accession>A0A381TNJ2</accession>
<feature type="non-terminal residue" evidence="1">
    <location>
        <position position="1"/>
    </location>
</feature>
<evidence type="ECO:0000313" key="1">
    <source>
        <dbReference type="EMBL" id="SVA17108.1"/>
    </source>
</evidence>
<dbReference type="EMBL" id="UINC01004824">
    <property type="protein sequence ID" value="SVA17108.1"/>
    <property type="molecule type" value="Genomic_DNA"/>
</dbReference>
<organism evidence="1">
    <name type="scientific">marine metagenome</name>
    <dbReference type="NCBI Taxonomy" id="408172"/>
    <lineage>
        <taxon>unclassified sequences</taxon>
        <taxon>metagenomes</taxon>
        <taxon>ecological metagenomes</taxon>
    </lineage>
</organism>
<proteinExistence type="predicted"/>
<sequence length="40" mass="4954">DVLVFLRTLRYPRGQDRLVEYRRELVQEFDQLMEAWKGNL</sequence>
<name>A0A381TNJ2_9ZZZZ</name>
<reference evidence="1" key="1">
    <citation type="submission" date="2018-05" db="EMBL/GenBank/DDBJ databases">
        <authorList>
            <person name="Lanie J.A."/>
            <person name="Ng W.-L."/>
            <person name="Kazmierczak K.M."/>
            <person name="Andrzejewski T.M."/>
            <person name="Davidsen T.M."/>
            <person name="Wayne K.J."/>
            <person name="Tettelin H."/>
            <person name="Glass J.I."/>
            <person name="Rusch D."/>
            <person name="Podicherti R."/>
            <person name="Tsui H.-C.T."/>
            <person name="Winkler M.E."/>
        </authorList>
    </citation>
    <scope>NUCLEOTIDE SEQUENCE</scope>
</reference>